<evidence type="ECO:0000256" key="4">
    <source>
        <dbReference type="ARBA" id="ARBA00022618"/>
    </source>
</evidence>
<dbReference type="InterPro" id="IPR007128">
    <property type="entry name" value="PMF1/Nnf1"/>
</dbReference>
<gene>
    <name evidence="12" type="ORF">BCR33DRAFT_769994</name>
</gene>
<feature type="region of interest" description="Disordered" evidence="11">
    <location>
        <begin position="1"/>
        <end position="21"/>
    </location>
</feature>
<keyword evidence="10" id="KW-0175">Coiled coil</keyword>
<keyword evidence="9" id="KW-0137">Centromere</keyword>
<keyword evidence="6" id="KW-0995">Kinetochore</keyword>
<keyword evidence="3" id="KW-0158">Chromosome</keyword>
<comment type="subcellular location">
    <subcellularLocation>
        <location evidence="2">Chromosome</location>
        <location evidence="2">Centromere</location>
        <location evidence="2">Kinetochore</location>
    </subcellularLocation>
    <subcellularLocation>
        <location evidence="1">Nucleus</location>
    </subcellularLocation>
</comment>
<keyword evidence="13" id="KW-1185">Reference proteome</keyword>
<name>A0A1Y2BQR1_9FUNG</name>
<evidence type="ECO:0000313" key="12">
    <source>
        <dbReference type="EMBL" id="ORY37086.1"/>
    </source>
</evidence>
<keyword evidence="5" id="KW-0498">Mitosis</keyword>
<evidence type="ECO:0008006" key="14">
    <source>
        <dbReference type="Google" id="ProtNLM"/>
    </source>
</evidence>
<comment type="caution">
    <text evidence="12">The sequence shown here is derived from an EMBL/GenBank/DDBJ whole genome shotgun (WGS) entry which is preliminary data.</text>
</comment>
<evidence type="ECO:0000256" key="1">
    <source>
        <dbReference type="ARBA" id="ARBA00004123"/>
    </source>
</evidence>
<dbReference type="GO" id="GO:0005634">
    <property type="term" value="C:nucleus"/>
    <property type="evidence" value="ECO:0007669"/>
    <property type="project" value="UniProtKB-SubCell"/>
</dbReference>
<sequence>MTEMEQDTRAPNSEASTGRGQKLLEVFDKSVSTVMQKFSTSTLATCFPAFAETRGTDLDDVAREMVSFVSEAAKDDFGELVARVNAVDRLDAWDKVLRDATKIENGDTSEKALHTWFGPAESVGLRTKKQLRNHISQLKLELAAMDSANAERAERLAAAQKENEQLREAVARAMRPLVSTAKAAE</sequence>
<dbReference type="Pfam" id="PF03980">
    <property type="entry name" value="Nnf1"/>
    <property type="match status" value="1"/>
</dbReference>
<evidence type="ECO:0000256" key="2">
    <source>
        <dbReference type="ARBA" id="ARBA00004629"/>
    </source>
</evidence>
<keyword evidence="4" id="KW-0132">Cell division</keyword>
<evidence type="ECO:0000256" key="5">
    <source>
        <dbReference type="ARBA" id="ARBA00022776"/>
    </source>
</evidence>
<evidence type="ECO:0000256" key="10">
    <source>
        <dbReference type="SAM" id="Coils"/>
    </source>
</evidence>
<protein>
    <recommendedName>
        <fullName evidence="14">Nnf1-domain-containing protein</fullName>
    </recommendedName>
</protein>
<dbReference type="GO" id="GO:0000444">
    <property type="term" value="C:MIS12/MIND type complex"/>
    <property type="evidence" value="ECO:0007669"/>
    <property type="project" value="InterPro"/>
</dbReference>
<dbReference type="OrthoDB" id="10289007at2759"/>
<keyword evidence="8" id="KW-0131">Cell cycle</keyword>
<organism evidence="12 13">
    <name type="scientific">Rhizoclosmatium globosum</name>
    <dbReference type="NCBI Taxonomy" id="329046"/>
    <lineage>
        <taxon>Eukaryota</taxon>
        <taxon>Fungi</taxon>
        <taxon>Fungi incertae sedis</taxon>
        <taxon>Chytridiomycota</taxon>
        <taxon>Chytridiomycota incertae sedis</taxon>
        <taxon>Chytridiomycetes</taxon>
        <taxon>Chytridiales</taxon>
        <taxon>Chytriomycetaceae</taxon>
        <taxon>Rhizoclosmatium</taxon>
    </lineage>
</organism>
<feature type="coiled-coil region" evidence="10">
    <location>
        <begin position="128"/>
        <end position="169"/>
    </location>
</feature>
<dbReference type="AlphaFoldDB" id="A0A1Y2BQR1"/>
<evidence type="ECO:0000256" key="3">
    <source>
        <dbReference type="ARBA" id="ARBA00022454"/>
    </source>
</evidence>
<evidence type="ECO:0000256" key="6">
    <source>
        <dbReference type="ARBA" id="ARBA00022838"/>
    </source>
</evidence>
<accession>A0A1Y2BQR1</accession>
<feature type="compositionally biased region" description="Polar residues" evidence="11">
    <location>
        <begin position="9"/>
        <end position="19"/>
    </location>
</feature>
<evidence type="ECO:0000313" key="13">
    <source>
        <dbReference type="Proteomes" id="UP000193642"/>
    </source>
</evidence>
<evidence type="ECO:0000256" key="11">
    <source>
        <dbReference type="SAM" id="MobiDB-lite"/>
    </source>
</evidence>
<reference evidence="12 13" key="1">
    <citation type="submission" date="2016-07" db="EMBL/GenBank/DDBJ databases">
        <title>Pervasive Adenine N6-methylation of Active Genes in Fungi.</title>
        <authorList>
            <consortium name="DOE Joint Genome Institute"/>
            <person name="Mondo S.J."/>
            <person name="Dannebaum R.O."/>
            <person name="Kuo R.C."/>
            <person name="Labutti K."/>
            <person name="Haridas S."/>
            <person name="Kuo A."/>
            <person name="Salamov A."/>
            <person name="Ahrendt S.R."/>
            <person name="Lipzen A."/>
            <person name="Sullivan W."/>
            <person name="Andreopoulos W.B."/>
            <person name="Clum A."/>
            <person name="Lindquist E."/>
            <person name="Daum C."/>
            <person name="Ramamoorthy G.K."/>
            <person name="Gryganskyi A."/>
            <person name="Culley D."/>
            <person name="Magnuson J.K."/>
            <person name="James T.Y."/>
            <person name="O'Malley M.A."/>
            <person name="Stajich J.E."/>
            <person name="Spatafora J.W."/>
            <person name="Visel A."/>
            <person name="Grigoriev I.V."/>
        </authorList>
    </citation>
    <scope>NUCLEOTIDE SEQUENCE [LARGE SCALE GENOMIC DNA]</scope>
    <source>
        <strain evidence="12 13">JEL800</strain>
    </source>
</reference>
<evidence type="ECO:0000256" key="8">
    <source>
        <dbReference type="ARBA" id="ARBA00023306"/>
    </source>
</evidence>
<evidence type="ECO:0000256" key="9">
    <source>
        <dbReference type="ARBA" id="ARBA00023328"/>
    </source>
</evidence>
<dbReference type="Proteomes" id="UP000193642">
    <property type="component" value="Unassembled WGS sequence"/>
</dbReference>
<dbReference type="GO" id="GO:0051301">
    <property type="term" value="P:cell division"/>
    <property type="evidence" value="ECO:0007669"/>
    <property type="project" value="UniProtKB-KW"/>
</dbReference>
<evidence type="ECO:0000256" key="7">
    <source>
        <dbReference type="ARBA" id="ARBA00023242"/>
    </source>
</evidence>
<proteinExistence type="predicted"/>
<dbReference type="EMBL" id="MCGO01000052">
    <property type="protein sequence ID" value="ORY37086.1"/>
    <property type="molecule type" value="Genomic_DNA"/>
</dbReference>
<keyword evidence="7" id="KW-0539">Nucleus</keyword>